<dbReference type="Gene3D" id="3.20.20.120">
    <property type="entry name" value="Enolase-like C-terminal domain"/>
    <property type="match status" value="1"/>
</dbReference>
<protein>
    <recommendedName>
        <fullName evidence="8">Mandelate racemase/muconate lactonizing enzyme C-terminal domain-containing protein</fullName>
    </recommendedName>
</protein>
<evidence type="ECO:0000313" key="10">
    <source>
        <dbReference type="Proteomes" id="UP000241206"/>
    </source>
</evidence>
<evidence type="ECO:0000256" key="6">
    <source>
        <dbReference type="ARBA" id="ARBA00023235"/>
    </source>
</evidence>
<dbReference type="NCBIfam" id="TIGR02534">
    <property type="entry name" value="mucon_cyclo"/>
    <property type="match status" value="1"/>
</dbReference>
<dbReference type="GO" id="GO:0018850">
    <property type="term" value="F:chloromuconate cycloisomerase activity"/>
    <property type="evidence" value="ECO:0007669"/>
    <property type="project" value="InterPro"/>
</dbReference>
<name>A0A2T4HLZ4_9SPHN</name>
<dbReference type="InterPro" id="IPR034593">
    <property type="entry name" value="DgoD-like"/>
</dbReference>
<dbReference type="PROSITE" id="PS00909">
    <property type="entry name" value="MR_MLE_2"/>
    <property type="match status" value="1"/>
</dbReference>
<feature type="domain" description="Mandelate racemase/muconate lactonizing enzyme C-terminal" evidence="8">
    <location>
        <begin position="163"/>
        <end position="260"/>
    </location>
</feature>
<keyword evidence="4" id="KW-0058">Aromatic hydrocarbons catabolism</keyword>
<dbReference type="InterPro" id="IPR029017">
    <property type="entry name" value="Enolase-like_N"/>
</dbReference>
<dbReference type="InterPro" id="IPR029065">
    <property type="entry name" value="Enolase_C-like"/>
</dbReference>
<dbReference type="InterPro" id="IPR036849">
    <property type="entry name" value="Enolase-like_C_sf"/>
</dbReference>
<evidence type="ECO:0000313" key="9">
    <source>
        <dbReference type="EMBL" id="PTD16809.1"/>
    </source>
</evidence>
<feature type="active site" description="Proton donor" evidence="7">
    <location>
        <position position="342"/>
    </location>
</feature>
<evidence type="ECO:0000256" key="1">
    <source>
        <dbReference type="ARBA" id="ARBA00001936"/>
    </source>
</evidence>
<comment type="caution">
    <text evidence="9">The sequence shown here is derived from an EMBL/GenBank/DDBJ whole genome shotgun (WGS) entry which is preliminary data.</text>
</comment>
<dbReference type="Pfam" id="PF02746">
    <property type="entry name" value="MR_MLE_N"/>
    <property type="match status" value="1"/>
</dbReference>
<dbReference type="InterPro" id="IPR013342">
    <property type="entry name" value="Mandelate_racemase_C"/>
</dbReference>
<dbReference type="GO" id="GO:0018849">
    <property type="term" value="F:muconate cycloisomerase activity"/>
    <property type="evidence" value="ECO:0007669"/>
    <property type="project" value="InterPro"/>
</dbReference>
<comment type="cofactor">
    <cofactor evidence="1">
        <name>Mn(2+)</name>
        <dbReference type="ChEBI" id="CHEBI:29035"/>
    </cofactor>
</comment>
<gene>
    <name evidence="9" type="ORF">CV103_20050</name>
</gene>
<dbReference type="SUPFAM" id="SSF51604">
    <property type="entry name" value="Enolase C-terminal domain-like"/>
    <property type="match status" value="1"/>
</dbReference>
<keyword evidence="10" id="KW-1185">Reference proteome</keyword>
<evidence type="ECO:0000256" key="2">
    <source>
        <dbReference type="ARBA" id="ARBA00008031"/>
    </source>
</evidence>
<reference evidence="9 10" key="1">
    <citation type="submission" date="2017-11" db="EMBL/GenBank/DDBJ databases">
        <title>Sphingomonas oleivorans sp. nov., isolated from oil-contaminated soil.</title>
        <authorList>
            <person name="Wang L."/>
            <person name="Chen L."/>
        </authorList>
    </citation>
    <scope>NUCLEOTIDE SEQUENCE [LARGE SCALE GENOMIC DNA]</scope>
    <source>
        <strain evidence="9 10">K101</strain>
    </source>
</reference>
<sequence length="388" mass="41506">MNQLASPIVAVSDLGAEALRIRAVNTAIVDLPIRRAHQFAKAKISTQAFLIVEIETEGGITGLGEGATPGGPWWSGDSIETMKVMVDTYLAPAIIGQSAGDITALHNLMNKAVFANQFAKAAIDTALWDIVGKALDAPVYALFGGMVRDSTEISWALATGVAASDIAEAEDMVERGAARVFKLKGGAKPPREDAERAVAVAQALAGRAEIRIDLNQVWDETTANQWIPVMIEGGVTVVEQPVQGWNFDALRRIRERFGIKVMADESVFTLQDAMRLASSAAVDVFAFKVMKAGGLHACRQIAGIAEAAGIASYGGTFLESSIGTSAGLQVAAAERSVTFGSEFIGGIWLADEIVTEPLVYQDFHVFVPTRPGIGMTLDRDKFNHYRRK</sequence>
<evidence type="ECO:0000259" key="8">
    <source>
        <dbReference type="SMART" id="SM00922"/>
    </source>
</evidence>
<keyword evidence="5" id="KW-0464">Manganese</keyword>
<dbReference type="InterPro" id="IPR018110">
    <property type="entry name" value="Mandel_Rmase/mucon_lact_enz_CS"/>
</dbReference>
<dbReference type="PANTHER" id="PTHR48080:SF3">
    <property type="entry name" value="ENOLASE SUPERFAMILY MEMBER DDB_G0284701"/>
    <property type="match status" value="1"/>
</dbReference>
<dbReference type="Proteomes" id="UP000241206">
    <property type="component" value="Unassembled WGS sequence"/>
</dbReference>
<evidence type="ECO:0000256" key="4">
    <source>
        <dbReference type="ARBA" id="ARBA00022797"/>
    </source>
</evidence>
<dbReference type="Gene3D" id="3.30.390.10">
    <property type="entry name" value="Enolase-like, N-terminal domain"/>
    <property type="match status" value="1"/>
</dbReference>
<dbReference type="InterPro" id="IPR013370">
    <property type="entry name" value="Chloromuconate_cycloisomerase"/>
</dbReference>
<dbReference type="SFLD" id="SFLDG00180">
    <property type="entry name" value="muconate_cycloisomerase"/>
    <property type="match status" value="1"/>
</dbReference>
<dbReference type="SMART" id="SM00922">
    <property type="entry name" value="MR_MLE"/>
    <property type="match status" value="1"/>
</dbReference>
<accession>A0A2T4HLZ4</accession>
<dbReference type="SUPFAM" id="SSF54826">
    <property type="entry name" value="Enolase N-terminal domain-like"/>
    <property type="match status" value="1"/>
</dbReference>
<comment type="similarity">
    <text evidence="2">Belongs to the mandelate racemase/muconate lactonizing enzyme family.</text>
</comment>
<evidence type="ECO:0000256" key="5">
    <source>
        <dbReference type="ARBA" id="ARBA00023211"/>
    </source>
</evidence>
<dbReference type="InterPro" id="IPR013341">
    <property type="entry name" value="Mandelate_racemase_N_dom"/>
</dbReference>
<dbReference type="GO" id="GO:0030145">
    <property type="term" value="F:manganese ion binding"/>
    <property type="evidence" value="ECO:0007669"/>
    <property type="project" value="InterPro"/>
</dbReference>
<dbReference type="PANTHER" id="PTHR48080">
    <property type="entry name" value="D-GALACTONATE DEHYDRATASE-RELATED"/>
    <property type="match status" value="1"/>
</dbReference>
<keyword evidence="6" id="KW-0413">Isomerase</keyword>
<proteinExistence type="inferred from homology"/>
<feature type="active site" description="Proton acceptor" evidence="7">
    <location>
        <position position="184"/>
    </location>
</feature>
<dbReference type="AlphaFoldDB" id="A0A2T4HLZ4"/>
<dbReference type="PROSITE" id="PS00908">
    <property type="entry name" value="MR_MLE_1"/>
    <property type="match status" value="1"/>
</dbReference>
<evidence type="ECO:0000256" key="3">
    <source>
        <dbReference type="ARBA" id="ARBA00022723"/>
    </source>
</evidence>
<dbReference type="GO" id="GO:0009063">
    <property type="term" value="P:amino acid catabolic process"/>
    <property type="evidence" value="ECO:0007669"/>
    <property type="project" value="InterPro"/>
</dbReference>
<dbReference type="Pfam" id="PF13378">
    <property type="entry name" value="MR_MLE_C"/>
    <property type="match status" value="1"/>
</dbReference>
<dbReference type="SFLD" id="SFLDS00001">
    <property type="entry name" value="Enolase"/>
    <property type="match status" value="1"/>
</dbReference>
<dbReference type="EMBL" id="PHHF01000079">
    <property type="protein sequence ID" value="PTD16809.1"/>
    <property type="molecule type" value="Genomic_DNA"/>
</dbReference>
<organism evidence="9 10">
    <name type="scientific">Edaphosphingomonas fennica</name>
    <dbReference type="NCBI Taxonomy" id="114404"/>
    <lineage>
        <taxon>Bacteria</taxon>
        <taxon>Pseudomonadati</taxon>
        <taxon>Pseudomonadota</taxon>
        <taxon>Alphaproteobacteria</taxon>
        <taxon>Sphingomonadales</taxon>
        <taxon>Rhizorhabdaceae</taxon>
        <taxon>Edaphosphingomonas</taxon>
    </lineage>
</organism>
<keyword evidence="3" id="KW-0479">Metal-binding</keyword>
<evidence type="ECO:0000256" key="7">
    <source>
        <dbReference type="PIRSR" id="PIRSR613370-1"/>
    </source>
</evidence>
<dbReference type="SFLD" id="SFLDG01258">
    <property type="entry name" value="(chloro)muconate_cycloisomeras"/>
    <property type="match status" value="1"/>
</dbReference>
<dbReference type="RefSeq" id="WP_107395963.1">
    <property type="nucleotide sequence ID" value="NZ_PHHF01000079.1"/>
</dbReference>
<dbReference type="GO" id="GO:0000287">
    <property type="term" value="F:magnesium ion binding"/>
    <property type="evidence" value="ECO:0007669"/>
    <property type="project" value="UniProtKB-ARBA"/>
</dbReference>